<reference evidence="1" key="1">
    <citation type="submission" date="2018-02" db="EMBL/GenBank/DDBJ databases">
        <title>Rhizophora mucronata_Transcriptome.</title>
        <authorList>
            <person name="Meera S.P."/>
            <person name="Sreeshan A."/>
            <person name="Augustine A."/>
        </authorList>
    </citation>
    <scope>NUCLEOTIDE SEQUENCE</scope>
    <source>
        <tissue evidence="1">Leaf</tissue>
    </source>
</reference>
<name>A0A2P2J6V1_RHIMU</name>
<accession>A0A2P2J6V1</accession>
<sequence length="49" mass="5684">MCLCLHARMCMFTSMYLHILICSKEGKIGLEYQISEMRIKKLNSTDVSL</sequence>
<dbReference type="EMBL" id="GGEC01008723">
    <property type="protein sequence ID" value="MBW89206.1"/>
    <property type="molecule type" value="Transcribed_RNA"/>
</dbReference>
<protein>
    <submittedName>
        <fullName evidence="1">Uncharacterized protein</fullName>
    </submittedName>
</protein>
<dbReference type="AlphaFoldDB" id="A0A2P2J6V1"/>
<evidence type="ECO:0000313" key="1">
    <source>
        <dbReference type="EMBL" id="MBW89206.1"/>
    </source>
</evidence>
<proteinExistence type="predicted"/>
<organism evidence="1">
    <name type="scientific">Rhizophora mucronata</name>
    <name type="common">Asiatic mangrove</name>
    <dbReference type="NCBI Taxonomy" id="61149"/>
    <lineage>
        <taxon>Eukaryota</taxon>
        <taxon>Viridiplantae</taxon>
        <taxon>Streptophyta</taxon>
        <taxon>Embryophyta</taxon>
        <taxon>Tracheophyta</taxon>
        <taxon>Spermatophyta</taxon>
        <taxon>Magnoliopsida</taxon>
        <taxon>eudicotyledons</taxon>
        <taxon>Gunneridae</taxon>
        <taxon>Pentapetalae</taxon>
        <taxon>rosids</taxon>
        <taxon>fabids</taxon>
        <taxon>Malpighiales</taxon>
        <taxon>Rhizophoraceae</taxon>
        <taxon>Rhizophora</taxon>
    </lineage>
</organism>